<dbReference type="GO" id="GO:0005634">
    <property type="term" value="C:nucleus"/>
    <property type="evidence" value="ECO:0007669"/>
    <property type="project" value="UniProtKB-SubCell"/>
</dbReference>
<dbReference type="HOGENOM" id="CLU_048172_0_0_1"/>
<feature type="region of interest" description="Disordered" evidence="4">
    <location>
        <begin position="310"/>
        <end position="361"/>
    </location>
</feature>
<dbReference type="SMART" id="SM00413">
    <property type="entry name" value="ETS"/>
    <property type="match status" value="1"/>
</dbReference>
<dbReference type="InterPro" id="IPR003118">
    <property type="entry name" value="Pointed_dom"/>
</dbReference>
<dbReference type="SMART" id="SM00251">
    <property type="entry name" value="SAM_PNT"/>
    <property type="match status" value="1"/>
</dbReference>
<dbReference type="Gene3D" id="1.10.150.50">
    <property type="entry name" value="Transcription Factor, Ets-1"/>
    <property type="match status" value="1"/>
</dbReference>
<dbReference type="PROSITE" id="PS51433">
    <property type="entry name" value="PNT"/>
    <property type="match status" value="1"/>
</dbReference>
<dbReference type="PRINTS" id="PR00454">
    <property type="entry name" value="ETSDOMAIN"/>
</dbReference>
<proteinExistence type="inferred from homology"/>
<name>K1QAA0_MAGGI</name>
<comment type="similarity">
    <text evidence="1 3">Belongs to the ETS family.</text>
</comment>
<accession>K1QAA0</accession>
<dbReference type="GO" id="GO:0043565">
    <property type="term" value="F:sequence-specific DNA binding"/>
    <property type="evidence" value="ECO:0007669"/>
    <property type="project" value="InterPro"/>
</dbReference>
<dbReference type="InterPro" id="IPR000418">
    <property type="entry name" value="Ets_dom"/>
</dbReference>
<protein>
    <submittedName>
        <fullName evidence="5">ETS-related transcription factor Elf-3</fullName>
    </submittedName>
</protein>
<comment type="subcellular location">
    <subcellularLocation>
        <location evidence="3">Nucleus</location>
    </subcellularLocation>
</comment>
<feature type="compositionally biased region" description="Polar residues" evidence="4">
    <location>
        <begin position="329"/>
        <end position="338"/>
    </location>
</feature>
<dbReference type="InterPro" id="IPR036388">
    <property type="entry name" value="WH-like_DNA-bd_sf"/>
</dbReference>
<evidence type="ECO:0000256" key="3">
    <source>
        <dbReference type="RuleBase" id="RU004019"/>
    </source>
</evidence>
<dbReference type="Pfam" id="PF00178">
    <property type="entry name" value="Ets"/>
    <property type="match status" value="1"/>
</dbReference>
<dbReference type="SUPFAM" id="SSF47769">
    <property type="entry name" value="SAM/Pointed domain"/>
    <property type="match status" value="1"/>
</dbReference>
<dbReference type="InterPro" id="IPR036390">
    <property type="entry name" value="WH_DNA-bd_sf"/>
</dbReference>
<keyword evidence="3" id="KW-0539">Nucleus</keyword>
<dbReference type="GO" id="GO:0000981">
    <property type="term" value="F:DNA-binding transcription factor activity, RNA polymerase II-specific"/>
    <property type="evidence" value="ECO:0007669"/>
    <property type="project" value="TreeGrafter"/>
</dbReference>
<dbReference type="InParanoid" id="K1QAA0"/>
<dbReference type="GO" id="GO:0030154">
    <property type="term" value="P:cell differentiation"/>
    <property type="evidence" value="ECO:0007669"/>
    <property type="project" value="TreeGrafter"/>
</dbReference>
<dbReference type="Gene3D" id="1.10.10.10">
    <property type="entry name" value="Winged helix-like DNA-binding domain superfamily/Winged helix DNA-binding domain"/>
    <property type="match status" value="1"/>
</dbReference>
<dbReference type="EMBL" id="JH816852">
    <property type="protein sequence ID" value="EKC28224.1"/>
    <property type="molecule type" value="Genomic_DNA"/>
</dbReference>
<reference evidence="5" key="1">
    <citation type="journal article" date="2012" name="Nature">
        <title>The oyster genome reveals stress adaptation and complexity of shell formation.</title>
        <authorList>
            <person name="Zhang G."/>
            <person name="Fang X."/>
            <person name="Guo X."/>
            <person name="Li L."/>
            <person name="Luo R."/>
            <person name="Xu F."/>
            <person name="Yang P."/>
            <person name="Zhang L."/>
            <person name="Wang X."/>
            <person name="Qi H."/>
            <person name="Xiong Z."/>
            <person name="Que H."/>
            <person name="Xie Y."/>
            <person name="Holland P.W."/>
            <person name="Paps J."/>
            <person name="Zhu Y."/>
            <person name="Wu F."/>
            <person name="Chen Y."/>
            <person name="Wang J."/>
            <person name="Peng C."/>
            <person name="Meng J."/>
            <person name="Yang L."/>
            <person name="Liu J."/>
            <person name="Wen B."/>
            <person name="Zhang N."/>
            <person name="Huang Z."/>
            <person name="Zhu Q."/>
            <person name="Feng Y."/>
            <person name="Mount A."/>
            <person name="Hedgecock D."/>
            <person name="Xu Z."/>
            <person name="Liu Y."/>
            <person name="Domazet-Loso T."/>
            <person name="Du Y."/>
            <person name="Sun X."/>
            <person name="Zhang S."/>
            <person name="Liu B."/>
            <person name="Cheng P."/>
            <person name="Jiang X."/>
            <person name="Li J."/>
            <person name="Fan D."/>
            <person name="Wang W."/>
            <person name="Fu W."/>
            <person name="Wang T."/>
            <person name="Wang B."/>
            <person name="Zhang J."/>
            <person name="Peng Z."/>
            <person name="Li Y."/>
            <person name="Li N."/>
            <person name="Wang J."/>
            <person name="Chen M."/>
            <person name="He Y."/>
            <person name="Tan F."/>
            <person name="Song X."/>
            <person name="Zheng Q."/>
            <person name="Huang R."/>
            <person name="Yang H."/>
            <person name="Du X."/>
            <person name="Chen L."/>
            <person name="Yang M."/>
            <person name="Gaffney P.M."/>
            <person name="Wang S."/>
            <person name="Luo L."/>
            <person name="She Z."/>
            <person name="Ming Y."/>
            <person name="Huang W."/>
            <person name="Zhang S."/>
            <person name="Huang B."/>
            <person name="Zhang Y."/>
            <person name="Qu T."/>
            <person name="Ni P."/>
            <person name="Miao G."/>
            <person name="Wang J."/>
            <person name="Wang Q."/>
            <person name="Steinberg C.E."/>
            <person name="Wang H."/>
            <person name="Li N."/>
            <person name="Qian L."/>
            <person name="Zhang G."/>
            <person name="Li Y."/>
            <person name="Yang H."/>
            <person name="Liu X."/>
            <person name="Wang J."/>
            <person name="Yin Y."/>
            <person name="Wang J."/>
        </authorList>
    </citation>
    <scope>NUCLEOTIDE SEQUENCE [LARGE SCALE GENOMIC DNA]</scope>
    <source>
        <strain evidence="5">05x7-T-G4-1.051#20</strain>
    </source>
</reference>
<dbReference type="FunFam" id="1.10.10.10:FF:001336">
    <property type="entry name" value="Epithelium specific ets factor 3, ese3, putative"/>
    <property type="match status" value="1"/>
</dbReference>
<evidence type="ECO:0000256" key="2">
    <source>
        <dbReference type="ARBA" id="ARBA00023125"/>
    </source>
</evidence>
<organism evidence="5">
    <name type="scientific">Magallana gigas</name>
    <name type="common">Pacific oyster</name>
    <name type="synonym">Crassostrea gigas</name>
    <dbReference type="NCBI Taxonomy" id="29159"/>
    <lineage>
        <taxon>Eukaryota</taxon>
        <taxon>Metazoa</taxon>
        <taxon>Spiralia</taxon>
        <taxon>Lophotrochozoa</taxon>
        <taxon>Mollusca</taxon>
        <taxon>Bivalvia</taxon>
        <taxon>Autobranchia</taxon>
        <taxon>Pteriomorphia</taxon>
        <taxon>Ostreida</taxon>
        <taxon>Ostreoidea</taxon>
        <taxon>Ostreidae</taxon>
        <taxon>Magallana</taxon>
    </lineage>
</organism>
<dbReference type="PANTHER" id="PTHR11849:SF190">
    <property type="entry name" value="ETS-DOMAIN PROTEIN"/>
    <property type="match status" value="1"/>
</dbReference>
<dbReference type="SUPFAM" id="SSF46785">
    <property type="entry name" value="Winged helix' DNA-binding domain"/>
    <property type="match status" value="1"/>
</dbReference>
<dbReference type="Pfam" id="PF02198">
    <property type="entry name" value="SAM_PNT"/>
    <property type="match status" value="1"/>
</dbReference>
<gene>
    <name evidence="5" type="ORF">CGI_10019462</name>
</gene>
<evidence type="ECO:0000256" key="4">
    <source>
        <dbReference type="SAM" id="MobiDB-lite"/>
    </source>
</evidence>
<keyword evidence="2 3" id="KW-0238">DNA-binding</keyword>
<sequence length="457" mass="52177">MTIGWETFQLTAHPPDQLWFSIKSTFDDIEYISVLSADDIIEMSCPTQALPDTFPHDLSESEISFYANENMDMKTELVSEPQTPQESIPTTVSRMTFSDIFHKQDTSCCSDSMDMLSWTQKHPQNWSTLEVLDWLYYVADAKHLDIAKLRGEQFNSVTGKELCEMTLGQFIERDPEYGQQFYEMFRRHVNEAQFITPQQSEVGTDTSSQLTDLVNALLFPSSSSSSSSSSEDIMEIDESTSKMLDNNIETVYDPTLGAPKVNICGEWYDIDSDPALFPTDNSCPTWVDPGYISGDSEIGSEHDKNELSVSAVFSDEEMPEPKKAKNRTRNSSSVSNDSGIVEPEQEAERVPKKCNRGRKVGQSSKGNHLWEFIRDLLKDSAFNPTLLRWEDKETGVFRFVQSEAVAQMWGRKKNNTSMTYEKLSRAMRYYYKRGILDRVDGRRLVYKFGPNSHGWKD</sequence>
<dbReference type="InterPro" id="IPR046328">
    <property type="entry name" value="ETS_fam"/>
</dbReference>
<dbReference type="InterPro" id="IPR013761">
    <property type="entry name" value="SAM/pointed_sf"/>
</dbReference>
<dbReference type="AlphaFoldDB" id="K1QAA0"/>
<evidence type="ECO:0000256" key="1">
    <source>
        <dbReference type="ARBA" id="ARBA00005562"/>
    </source>
</evidence>
<dbReference type="PANTHER" id="PTHR11849">
    <property type="entry name" value="ETS"/>
    <property type="match status" value="1"/>
</dbReference>
<dbReference type="PROSITE" id="PS50061">
    <property type="entry name" value="ETS_DOMAIN_3"/>
    <property type="match status" value="1"/>
</dbReference>
<evidence type="ECO:0000313" key="5">
    <source>
        <dbReference type="EMBL" id="EKC28224.1"/>
    </source>
</evidence>